<feature type="chain" id="PRO_5032652847" evidence="1">
    <location>
        <begin position="24"/>
        <end position="79"/>
    </location>
</feature>
<dbReference type="EMBL" id="HG994367">
    <property type="protein sequence ID" value="CAF1702419.1"/>
    <property type="molecule type" value="Genomic_DNA"/>
</dbReference>
<organism evidence="2">
    <name type="scientific">Brassica napus</name>
    <name type="common">Rape</name>
    <dbReference type="NCBI Taxonomy" id="3708"/>
    <lineage>
        <taxon>Eukaryota</taxon>
        <taxon>Viridiplantae</taxon>
        <taxon>Streptophyta</taxon>
        <taxon>Embryophyta</taxon>
        <taxon>Tracheophyta</taxon>
        <taxon>Spermatophyta</taxon>
        <taxon>Magnoliopsida</taxon>
        <taxon>eudicotyledons</taxon>
        <taxon>Gunneridae</taxon>
        <taxon>Pentapetalae</taxon>
        <taxon>rosids</taxon>
        <taxon>malvids</taxon>
        <taxon>Brassicales</taxon>
        <taxon>Brassicaceae</taxon>
        <taxon>Brassiceae</taxon>
        <taxon>Brassica</taxon>
    </lineage>
</organism>
<keyword evidence="1" id="KW-0732">Signal</keyword>
<reference evidence="2" key="1">
    <citation type="submission" date="2021-01" db="EMBL/GenBank/DDBJ databases">
        <authorList>
            <consortium name="Genoscope - CEA"/>
            <person name="William W."/>
        </authorList>
    </citation>
    <scope>NUCLEOTIDE SEQUENCE</scope>
</reference>
<proteinExistence type="predicted"/>
<dbReference type="Proteomes" id="UP001295469">
    <property type="component" value="Chromosome C03"/>
</dbReference>
<evidence type="ECO:0000256" key="1">
    <source>
        <dbReference type="SAM" id="SignalP"/>
    </source>
</evidence>
<evidence type="ECO:0000313" key="2">
    <source>
        <dbReference type="EMBL" id="CAF1702419.1"/>
    </source>
</evidence>
<feature type="signal peptide" evidence="1">
    <location>
        <begin position="1"/>
        <end position="23"/>
    </location>
</feature>
<name>A0A816ICH8_BRANA</name>
<dbReference type="AlphaFoldDB" id="A0A816ICH8"/>
<gene>
    <name evidence="2" type="ORF">DARMORV10_C03P35790.1</name>
</gene>
<accession>A0A816ICH8</accession>
<protein>
    <submittedName>
        <fullName evidence="2">(rape) hypothetical protein</fullName>
    </submittedName>
</protein>
<sequence>MISKTTFVCILMVSLFAIGRCRQLDVGEIKSSSNFIFEKCVRDRCGKEECWCCVVDPLRPCKKTDKECNADGKCPIPWS</sequence>